<dbReference type="AlphaFoldDB" id="A0A183N8E6"/>
<evidence type="ECO:0000313" key="2">
    <source>
        <dbReference type="Proteomes" id="UP000277204"/>
    </source>
</evidence>
<accession>A0A183N8E6</accession>
<protein>
    <submittedName>
        <fullName evidence="1">Uncharacterized protein</fullName>
    </submittedName>
</protein>
<evidence type="ECO:0000313" key="1">
    <source>
        <dbReference type="EMBL" id="VDP51807.1"/>
    </source>
</evidence>
<keyword evidence="2" id="KW-1185">Reference proteome</keyword>
<gene>
    <name evidence="1" type="ORF">SMRZ_LOCUS24571</name>
</gene>
<organism evidence="1 2">
    <name type="scientific">Schistosoma margrebowiei</name>
    <dbReference type="NCBI Taxonomy" id="48269"/>
    <lineage>
        <taxon>Eukaryota</taxon>
        <taxon>Metazoa</taxon>
        <taxon>Spiralia</taxon>
        <taxon>Lophotrochozoa</taxon>
        <taxon>Platyhelminthes</taxon>
        <taxon>Trematoda</taxon>
        <taxon>Digenea</taxon>
        <taxon>Strigeidida</taxon>
        <taxon>Schistosomatoidea</taxon>
        <taxon>Schistosomatidae</taxon>
        <taxon>Schistosoma</taxon>
    </lineage>
</organism>
<dbReference type="EMBL" id="UZAI01020503">
    <property type="protein sequence ID" value="VDP51807.1"/>
    <property type="molecule type" value="Genomic_DNA"/>
</dbReference>
<reference evidence="1 2" key="1">
    <citation type="submission" date="2018-11" db="EMBL/GenBank/DDBJ databases">
        <authorList>
            <consortium name="Pathogen Informatics"/>
        </authorList>
    </citation>
    <scope>NUCLEOTIDE SEQUENCE [LARGE SCALE GENOMIC DNA]</scope>
    <source>
        <strain evidence="1 2">Zambia</strain>
    </source>
</reference>
<sequence length="265" mass="30979">MFEDFHQMNNNNNLSIDHNQINELYTTQMKQESNINKKNTKNTIENEIEERKYKLHLIQTLQEIDKKDINHKQYANDITSQFNALHNPFFCINSLPHIESLETLANANNNEYHTCQTCIIYRNSGSNGEIVIIRYSSTGKTREEELWNDLFGSIKDNINETSQVINQRQFSNNGILFSNNSNIINESIHNSDWKTGINQNNNNNDQDNLKDTFKQPSWLTFHKTVNQLSNESNMINNRNSFNRLIDHNITAQLDNIDNDIEVLQI</sequence>
<proteinExistence type="predicted"/>
<dbReference type="Proteomes" id="UP000277204">
    <property type="component" value="Unassembled WGS sequence"/>
</dbReference>
<name>A0A183N8E6_9TREM</name>